<keyword evidence="5" id="KW-1000">Mitochondrion outer membrane</keyword>
<reference evidence="15 16" key="1">
    <citation type="journal article" date="2010" name="Nature">
        <title>The Ectocarpus genome and the independent evolution of multicellularity in brown algae.</title>
        <authorList>
            <person name="Cock J.M."/>
            <person name="Sterck L."/>
            <person name="Rouze P."/>
            <person name="Scornet D."/>
            <person name="Allen A.E."/>
            <person name="Amoutzias G."/>
            <person name="Anthouard V."/>
            <person name="Artiguenave F."/>
            <person name="Aury J.M."/>
            <person name="Badger J.H."/>
            <person name="Beszteri B."/>
            <person name="Billiau K."/>
            <person name="Bonnet E."/>
            <person name="Bothwell J.H."/>
            <person name="Bowler C."/>
            <person name="Boyen C."/>
            <person name="Brownlee C."/>
            <person name="Carrano C.J."/>
            <person name="Charrier B."/>
            <person name="Cho G.Y."/>
            <person name="Coelho S.M."/>
            <person name="Collen J."/>
            <person name="Corre E."/>
            <person name="Da Silva C."/>
            <person name="Delage L."/>
            <person name="Delaroque N."/>
            <person name="Dittami S.M."/>
            <person name="Doulbeau S."/>
            <person name="Elias M."/>
            <person name="Farnham G."/>
            <person name="Gachon C.M."/>
            <person name="Gschloessl B."/>
            <person name="Heesch S."/>
            <person name="Jabbari K."/>
            <person name="Jubin C."/>
            <person name="Kawai H."/>
            <person name="Kimura K."/>
            <person name="Kloareg B."/>
            <person name="Kupper F.C."/>
            <person name="Lang D."/>
            <person name="Le Bail A."/>
            <person name="Leblanc C."/>
            <person name="Lerouge P."/>
            <person name="Lohr M."/>
            <person name="Lopez P.J."/>
            <person name="Martens C."/>
            <person name="Maumus F."/>
            <person name="Michel G."/>
            <person name="Miranda-Saavedra D."/>
            <person name="Morales J."/>
            <person name="Moreau H."/>
            <person name="Motomura T."/>
            <person name="Nagasato C."/>
            <person name="Napoli C.A."/>
            <person name="Nelson D.R."/>
            <person name="Nyvall-Collen P."/>
            <person name="Peters A.F."/>
            <person name="Pommier C."/>
            <person name="Potin P."/>
            <person name="Poulain J."/>
            <person name="Quesneville H."/>
            <person name="Read B."/>
            <person name="Rensing S.A."/>
            <person name="Ritter A."/>
            <person name="Rousvoal S."/>
            <person name="Samanta M."/>
            <person name="Samson G."/>
            <person name="Schroeder D.C."/>
            <person name="Segurens B."/>
            <person name="Strittmatter M."/>
            <person name="Tonon T."/>
            <person name="Tregear J.W."/>
            <person name="Valentin K."/>
            <person name="von Dassow P."/>
            <person name="Yamagishi T."/>
            <person name="Van de Peer Y."/>
            <person name="Wincker P."/>
        </authorList>
    </citation>
    <scope>NUCLEOTIDE SEQUENCE [LARGE SCALE GENOMIC DNA]</scope>
    <source>
        <strain evidence="16">Ec32 / CCAP1310/4</strain>
    </source>
</reference>
<evidence type="ECO:0000256" key="12">
    <source>
        <dbReference type="RuleBase" id="RU361226"/>
    </source>
</evidence>
<dbReference type="GO" id="GO:0090524">
    <property type="term" value="F:cytochrome-b5 reductase activity, acting on NADH"/>
    <property type="evidence" value="ECO:0007669"/>
    <property type="project" value="UniProtKB-EC"/>
</dbReference>
<keyword evidence="16" id="KW-1185">Reference proteome</keyword>
<evidence type="ECO:0000313" key="15">
    <source>
        <dbReference type="EMBL" id="CBJ30200.1"/>
    </source>
</evidence>
<keyword evidence="5" id="KW-0496">Mitochondrion</keyword>
<evidence type="ECO:0000256" key="11">
    <source>
        <dbReference type="PIRSR" id="PIRSR601834-1"/>
    </source>
</evidence>
<feature type="binding site" evidence="11">
    <location>
        <position position="89"/>
    </location>
    <ligand>
        <name>FAD</name>
        <dbReference type="ChEBI" id="CHEBI:57692"/>
    </ligand>
</feature>
<dbReference type="Pfam" id="PF00175">
    <property type="entry name" value="NAD_binding_1"/>
    <property type="match status" value="1"/>
</dbReference>
<feature type="transmembrane region" description="Helical" evidence="13">
    <location>
        <begin position="6"/>
        <end position="26"/>
    </location>
</feature>
<comment type="cofactor">
    <cofactor evidence="1 11 12">
        <name>FAD</name>
        <dbReference type="ChEBI" id="CHEBI:57692"/>
    </cofactor>
</comment>
<feature type="binding site" evidence="11">
    <location>
        <position position="123"/>
    </location>
    <ligand>
        <name>FAD</name>
        <dbReference type="ChEBI" id="CHEBI:57692"/>
    </ligand>
</feature>
<gene>
    <name evidence="15" type="ORF">Esi_0179_0058</name>
</gene>
<dbReference type="FunFam" id="2.40.30.10:FF:000021">
    <property type="entry name" value="NADH-cytochrome b5 reductase"/>
    <property type="match status" value="1"/>
</dbReference>
<feature type="binding site" evidence="11">
    <location>
        <position position="124"/>
    </location>
    <ligand>
        <name>FAD</name>
        <dbReference type="ChEBI" id="CHEBI:57692"/>
    </ligand>
</feature>
<dbReference type="Pfam" id="PF00970">
    <property type="entry name" value="FAD_binding_6"/>
    <property type="match status" value="1"/>
</dbReference>
<dbReference type="EMBL" id="FN649746">
    <property type="protein sequence ID" value="CBJ30200.1"/>
    <property type="molecule type" value="Genomic_DNA"/>
</dbReference>
<evidence type="ECO:0000259" key="14">
    <source>
        <dbReference type="PROSITE" id="PS51384"/>
    </source>
</evidence>
<feature type="binding site" evidence="11">
    <location>
        <position position="108"/>
    </location>
    <ligand>
        <name>FAD</name>
        <dbReference type="ChEBI" id="CHEBI:57692"/>
    </ligand>
</feature>
<keyword evidence="8 12" id="KW-0560">Oxidoreductase</keyword>
<dbReference type="eggNOG" id="KOG0534">
    <property type="taxonomic scope" value="Eukaryota"/>
</dbReference>
<name>D7FNE6_ECTSI</name>
<evidence type="ECO:0000256" key="4">
    <source>
        <dbReference type="ARBA" id="ARBA00022692"/>
    </source>
</evidence>
<dbReference type="PRINTS" id="PR00406">
    <property type="entry name" value="CYTB5RDTASE"/>
</dbReference>
<dbReference type="InParanoid" id="D7FNE6"/>
<dbReference type="GO" id="GO:0071949">
    <property type="term" value="F:FAD binding"/>
    <property type="evidence" value="ECO:0007669"/>
    <property type="project" value="TreeGrafter"/>
</dbReference>
<dbReference type="OrthoDB" id="432685at2759"/>
<dbReference type="CDD" id="cd06183">
    <property type="entry name" value="cyt_b5_reduct_like"/>
    <property type="match status" value="1"/>
</dbReference>
<dbReference type="Proteomes" id="UP000002630">
    <property type="component" value="Linkage Group LG21"/>
</dbReference>
<evidence type="ECO:0000256" key="3">
    <source>
        <dbReference type="ARBA" id="ARBA00022630"/>
    </source>
</evidence>
<organism evidence="15 16">
    <name type="scientific">Ectocarpus siliculosus</name>
    <name type="common">Brown alga</name>
    <name type="synonym">Conferva siliculosa</name>
    <dbReference type="NCBI Taxonomy" id="2880"/>
    <lineage>
        <taxon>Eukaryota</taxon>
        <taxon>Sar</taxon>
        <taxon>Stramenopiles</taxon>
        <taxon>Ochrophyta</taxon>
        <taxon>PX clade</taxon>
        <taxon>Phaeophyceae</taxon>
        <taxon>Ectocarpales</taxon>
        <taxon>Ectocarpaceae</taxon>
        <taxon>Ectocarpus</taxon>
    </lineage>
</organism>
<keyword evidence="4 13" id="KW-0812">Transmembrane</keyword>
<evidence type="ECO:0000256" key="2">
    <source>
        <dbReference type="ARBA" id="ARBA00004294"/>
    </source>
</evidence>
<dbReference type="PANTHER" id="PTHR19370">
    <property type="entry name" value="NADH-CYTOCHROME B5 REDUCTASE"/>
    <property type="match status" value="1"/>
</dbReference>
<comment type="subcellular location">
    <subcellularLocation>
        <location evidence="2">Mitochondrion outer membrane</location>
    </subcellularLocation>
</comment>
<dbReference type="OMA" id="VQIFMCG"/>
<evidence type="ECO:0000256" key="13">
    <source>
        <dbReference type="SAM" id="Phobius"/>
    </source>
</evidence>
<comment type="similarity">
    <text evidence="12">Belongs to the flavoprotein pyridine nucleotide cytochrome reductase family.</text>
</comment>
<dbReference type="InterPro" id="IPR017927">
    <property type="entry name" value="FAD-bd_FR_type"/>
</dbReference>
<evidence type="ECO:0000256" key="5">
    <source>
        <dbReference type="ARBA" id="ARBA00022787"/>
    </source>
</evidence>
<dbReference type="InterPro" id="IPR039261">
    <property type="entry name" value="FNR_nucleotide-bd"/>
</dbReference>
<dbReference type="InterPro" id="IPR001834">
    <property type="entry name" value="CBR-like"/>
</dbReference>
<sequence>MQQDPQVTLALVSVAVTFLVIIVSSAKQKKIALQPEVYAPFRLQEKVELSHDTRMFRFALQSPKHVLGLPIGQHVSMKFVDADGKIVTRSYTPTSSDINLGHVDFVIKVYRPNEHPKFPDGGKMSMHLERLKIGDTVDMRGPKGNLTYLGTGNFSIRRRDDRQVRKLGMMAGGTGITPMLQVISAIMREGSTGLVEMSLIFANKSEDDILLRDMIEKLAASNPNFKFHYTLDTVPEGWAHSQGFISKEMVEKHMPPPGADTLILMCGPPPMLKFACVPALEALGFSEDMHFSF</sequence>
<dbReference type="STRING" id="2880.D7FNE6"/>
<proteinExistence type="inferred from homology"/>
<feature type="domain" description="FAD-binding FR-type" evidence="14">
    <location>
        <begin position="36"/>
        <end position="149"/>
    </location>
</feature>
<dbReference type="PANTHER" id="PTHR19370:SF185">
    <property type="entry name" value="NADH-CYTOCHROME B5 REDUCTASE"/>
    <property type="match status" value="1"/>
</dbReference>
<dbReference type="Gene3D" id="3.40.50.80">
    <property type="entry name" value="Nucleotide-binding domain of ferredoxin-NADP reductase (FNR) module"/>
    <property type="match status" value="1"/>
</dbReference>
<feature type="binding site" evidence="11">
    <location>
        <position position="177"/>
    </location>
    <ligand>
        <name>FAD</name>
        <dbReference type="ChEBI" id="CHEBI:57692"/>
    </ligand>
</feature>
<dbReference type="InterPro" id="IPR008333">
    <property type="entry name" value="Cbr1-like_FAD-bd_dom"/>
</dbReference>
<dbReference type="AlphaFoldDB" id="D7FNE6"/>
<dbReference type="PROSITE" id="PS51384">
    <property type="entry name" value="FAD_FR"/>
    <property type="match status" value="1"/>
</dbReference>
<dbReference type="FunFam" id="3.40.50.80:FF:000019">
    <property type="entry name" value="NADH-cytochrome b5 reductase"/>
    <property type="match status" value="1"/>
</dbReference>
<dbReference type="SUPFAM" id="SSF52343">
    <property type="entry name" value="Ferredoxin reductase-like, C-terminal NADP-linked domain"/>
    <property type="match status" value="1"/>
</dbReference>
<dbReference type="EC" id="1.6.2.2" evidence="12"/>
<evidence type="ECO:0000256" key="1">
    <source>
        <dbReference type="ARBA" id="ARBA00001974"/>
    </source>
</evidence>
<evidence type="ECO:0000313" key="16">
    <source>
        <dbReference type="Proteomes" id="UP000002630"/>
    </source>
</evidence>
<feature type="binding site" evidence="11">
    <location>
        <position position="106"/>
    </location>
    <ligand>
        <name>FAD</name>
        <dbReference type="ChEBI" id="CHEBI:57692"/>
    </ligand>
</feature>
<comment type="catalytic activity">
    <reaction evidence="12">
        <text>2 Fe(III)-[cytochrome b5] + NADH = 2 Fe(II)-[cytochrome b5] + NAD(+) + H(+)</text>
        <dbReference type="Rhea" id="RHEA:46680"/>
        <dbReference type="Rhea" id="RHEA-COMP:10438"/>
        <dbReference type="Rhea" id="RHEA-COMP:10439"/>
        <dbReference type="ChEBI" id="CHEBI:15378"/>
        <dbReference type="ChEBI" id="CHEBI:29033"/>
        <dbReference type="ChEBI" id="CHEBI:29034"/>
        <dbReference type="ChEBI" id="CHEBI:57540"/>
        <dbReference type="ChEBI" id="CHEBI:57945"/>
        <dbReference type="EC" id="1.6.2.2"/>
    </reaction>
</comment>
<dbReference type="GO" id="GO:0005741">
    <property type="term" value="C:mitochondrial outer membrane"/>
    <property type="evidence" value="ECO:0007669"/>
    <property type="project" value="UniProtKB-SubCell"/>
</dbReference>
<evidence type="ECO:0000256" key="7">
    <source>
        <dbReference type="ARBA" id="ARBA00022989"/>
    </source>
</evidence>
<dbReference type="Gene3D" id="2.40.30.10">
    <property type="entry name" value="Translation factors"/>
    <property type="match status" value="1"/>
</dbReference>
<keyword evidence="7 13" id="KW-1133">Transmembrane helix</keyword>
<keyword evidence="9 12" id="KW-0520">NAD</keyword>
<dbReference type="SUPFAM" id="SSF63380">
    <property type="entry name" value="Riboflavin synthase domain-like"/>
    <property type="match status" value="1"/>
</dbReference>
<dbReference type="FunCoup" id="D7FNE6">
    <property type="interactions" value="118"/>
</dbReference>
<dbReference type="InterPro" id="IPR001709">
    <property type="entry name" value="Flavoprot_Pyr_Nucl_cyt_Rdtase"/>
</dbReference>
<protein>
    <recommendedName>
        <fullName evidence="12">NADH-cytochrome b5 reductase</fullName>
        <ecNumber evidence="12">1.6.2.2</ecNumber>
    </recommendedName>
</protein>
<dbReference type="InterPro" id="IPR001433">
    <property type="entry name" value="OxRdtase_FAD/NAD-bd"/>
</dbReference>
<evidence type="ECO:0000256" key="6">
    <source>
        <dbReference type="ARBA" id="ARBA00022827"/>
    </source>
</evidence>
<evidence type="ECO:0000256" key="10">
    <source>
        <dbReference type="ARBA" id="ARBA00023136"/>
    </source>
</evidence>
<dbReference type="PRINTS" id="PR00371">
    <property type="entry name" value="FPNCR"/>
</dbReference>
<accession>D7FNE6</accession>
<keyword evidence="6 11" id="KW-0274">FAD</keyword>
<feature type="binding site" evidence="11">
    <location>
        <position position="125"/>
    </location>
    <ligand>
        <name>FAD</name>
        <dbReference type="ChEBI" id="CHEBI:57692"/>
    </ligand>
</feature>
<dbReference type="EMBL" id="FN648283">
    <property type="protein sequence ID" value="CBJ30200.1"/>
    <property type="molecule type" value="Genomic_DNA"/>
</dbReference>
<keyword evidence="3 11" id="KW-0285">Flavoprotein</keyword>
<keyword evidence="10 13" id="KW-0472">Membrane</keyword>
<feature type="binding site" evidence="11">
    <location>
        <position position="91"/>
    </location>
    <ligand>
        <name>FAD</name>
        <dbReference type="ChEBI" id="CHEBI:57692"/>
    </ligand>
</feature>
<dbReference type="InterPro" id="IPR017938">
    <property type="entry name" value="Riboflavin_synthase-like_b-brl"/>
</dbReference>
<evidence type="ECO:0000256" key="8">
    <source>
        <dbReference type="ARBA" id="ARBA00023002"/>
    </source>
</evidence>
<evidence type="ECO:0000256" key="9">
    <source>
        <dbReference type="ARBA" id="ARBA00023027"/>
    </source>
</evidence>